<dbReference type="PROSITE" id="PS51257">
    <property type="entry name" value="PROKAR_LIPOPROTEIN"/>
    <property type="match status" value="1"/>
</dbReference>
<evidence type="ECO:0000313" key="1">
    <source>
        <dbReference type="EMBL" id="MRX65697.1"/>
    </source>
</evidence>
<dbReference type="Proteomes" id="UP000443153">
    <property type="component" value="Unassembled WGS sequence"/>
</dbReference>
<sequence length="167" mass="18486">MKNLFVLSLFTLLASCNDGDLQIETIDFDSEDIEYCDDVTVGESTVLFKINDDEALILVLPDDVLKNEVSETTITSEVNDESFLTYRLFSDDVDSDYFCSDIPEATPSVIDEIEAESGSVLINTTTEDSITFTHTITLSEISFITSDDSRITDLSINDFGTVTTTVE</sequence>
<reference evidence="1 2" key="1">
    <citation type="submission" date="2019-11" db="EMBL/GenBank/DDBJ databases">
        <title>Maribacter lutea sp. nov., a marine bacterium isolated from intertidal sand.</title>
        <authorList>
            <person name="Liu A."/>
        </authorList>
    </citation>
    <scope>NUCLEOTIDE SEQUENCE [LARGE SCALE GENOMIC DNA]</scope>
    <source>
        <strain evidence="1 2">RZ05</strain>
    </source>
</reference>
<dbReference type="RefSeq" id="WP_154368785.1">
    <property type="nucleotide sequence ID" value="NZ_WKJH01000026.1"/>
</dbReference>
<keyword evidence="2" id="KW-1185">Reference proteome</keyword>
<dbReference type="EMBL" id="WKJH01000026">
    <property type="protein sequence ID" value="MRX65697.1"/>
    <property type="molecule type" value="Genomic_DNA"/>
</dbReference>
<accession>A0A6I2MS40</accession>
<evidence type="ECO:0000313" key="2">
    <source>
        <dbReference type="Proteomes" id="UP000443153"/>
    </source>
</evidence>
<proteinExistence type="predicted"/>
<gene>
    <name evidence="1" type="ORF">GJ691_16210</name>
</gene>
<organism evidence="1 2">
    <name type="scientific">Maribacter luteus</name>
    <dbReference type="NCBI Taxonomy" id="2594478"/>
    <lineage>
        <taxon>Bacteria</taxon>
        <taxon>Pseudomonadati</taxon>
        <taxon>Bacteroidota</taxon>
        <taxon>Flavobacteriia</taxon>
        <taxon>Flavobacteriales</taxon>
        <taxon>Flavobacteriaceae</taxon>
        <taxon>Maribacter</taxon>
    </lineage>
</organism>
<name>A0A6I2MS40_9FLAO</name>
<dbReference type="OrthoDB" id="1417969at2"/>
<dbReference type="AlphaFoldDB" id="A0A6I2MS40"/>
<comment type="caution">
    <text evidence="1">The sequence shown here is derived from an EMBL/GenBank/DDBJ whole genome shotgun (WGS) entry which is preliminary data.</text>
</comment>
<protein>
    <submittedName>
        <fullName evidence="1">Uncharacterized protein</fullName>
    </submittedName>
</protein>